<name>A0A832V120_9ARCH</name>
<proteinExistence type="predicted"/>
<dbReference type="Proteomes" id="UP000646946">
    <property type="component" value="Unassembled WGS sequence"/>
</dbReference>
<sequence>MVDSQPVSQQPVDPFTKCKEITSKSSDFYDIDVRFKTENIEKTAVNYEKRGFYGRAGKQYIFLAAHAAFENSNSEKAPQKFLEYLKKAVENYEKYLPTVIEKYTAAYRQMIENLKFLVSNPDEAFKAEIDILRKTGKIKTLGLQIAK</sequence>
<protein>
    <submittedName>
        <fullName evidence="1">Uncharacterized protein</fullName>
    </submittedName>
</protein>
<comment type="caution">
    <text evidence="1">The sequence shown here is derived from an EMBL/GenBank/DDBJ whole genome shotgun (WGS) entry which is preliminary data.</text>
</comment>
<evidence type="ECO:0000313" key="2">
    <source>
        <dbReference type="Proteomes" id="UP000646946"/>
    </source>
</evidence>
<accession>A0A832V120</accession>
<evidence type="ECO:0000313" key="1">
    <source>
        <dbReference type="EMBL" id="HIJ99972.1"/>
    </source>
</evidence>
<dbReference type="EMBL" id="DVAB01000004">
    <property type="protein sequence ID" value="HIJ99972.1"/>
    <property type="molecule type" value="Genomic_DNA"/>
</dbReference>
<keyword evidence="2" id="KW-1185">Reference proteome</keyword>
<organism evidence="1 2">
    <name type="scientific">Candidatus Naiadarchaeum limnaeum</name>
    <dbReference type="NCBI Taxonomy" id="2756139"/>
    <lineage>
        <taxon>Archaea</taxon>
        <taxon>Candidatus Undinarchaeota</taxon>
        <taxon>Candidatus Undinarchaeia</taxon>
        <taxon>Candidatus Naiadarchaeales</taxon>
        <taxon>Candidatus Naiadarchaeaceae</taxon>
        <taxon>Candidatus Naiadarchaeum</taxon>
    </lineage>
</organism>
<reference evidence="1 2" key="1">
    <citation type="journal article" name="Nat. Commun.">
        <title>Undinarchaeota illuminate DPANN phylogeny and the impact of gene transfer on archaeal evolution.</title>
        <authorList>
            <person name="Dombrowski N."/>
            <person name="Williams T.A."/>
            <person name="Sun J."/>
            <person name="Woodcroft B.J."/>
            <person name="Lee J.H."/>
            <person name="Minh B.Q."/>
            <person name="Rinke C."/>
            <person name="Spang A."/>
        </authorList>
    </citation>
    <scope>NUCLEOTIDE SEQUENCE [LARGE SCALE GENOMIC DNA]</scope>
    <source>
        <strain evidence="1">MAG_bin1129</strain>
    </source>
</reference>
<dbReference type="AlphaFoldDB" id="A0A832V120"/>
<gene>
    <name evidence="1" type="ORF">H1016_00350</name>
</gene>